<dbReference type="SUPFAM" id="SSF90123">
    <property type="entry name" value="ABC transporter transmembrane region"/>
    <property type="match status" value="1"/>
</dbReference>
<dbReference type="Pfam" id="PF00664">
    <property type="entry name" value="ABC_membrane"/>
    <property type="match status" value="1"/>
</dbReference>
<dbReference type="FunFam" id="3.40.50.300:FF:000221">
    <property type="entry name" value="Multidrug ABC transporter ATP-binding protein"/>
    <property type="match status" value="1"/>
</dbReference>
<dbReference type="InterPro" id="IPR039421">
    <property type="entry name" value="Type_1_exporter"/>
</dbReference>
<dbReference type="Proteomes" id="UP000245680">
    <property type="component" value="Unassembled WGS sequence"/>
</dbReference>
<dbReference type="OrthoDB" id="9808328at2"/>
<dbReference type="Gene3D" id="3.40.50.300">
    <property type="entry name" value="P-loop containing nucleotide triphosphate hydrolases"/>
    <property type="match status" value="1"/>
</dbReference>
<keyword evidence="8 9" id="KW-0472">Membrane</keyword>
<dbReference type="InterPro" id="IPR003593">
    <property type="entry name" value="AAA+_ATPase"/>
</dbReference>
<accession>A0A2V2LAU4</accession>
<feature type="domain" description="ABC transmembrane type-1" evidence="11">
    <location>
        <begin position="42"/>
        <end position="326"/>
    </location>
</feature>
<evidence type="ECO:0000256" key="1">
    <source>
        <dbReference type="ARBA" id="ARBA00004651"/>
    </source>
</evidence>
<keyword evidence="7 9" id="KW-1133">Transmembrane helix</keyword>
<comment type="subcellular location">
    <subcellularLocation>
        <location evidence="1">Cell membrane</location>
        <topology evidence="1">Multi-pass membrane protein</topology>
    </subcellularLocation>
</comment>
<dbReference type="InterPro" id="IPR027417">
    <property type="entry name" value="P-loop_NTPase"/>
</dbReference>
<dbReference type="InterPro" id="IPR036640">
    <property type="entry name" value="ABC1_TM_sf"/>
</dbReference>
<evidence type="ECO:0000256" key="7">
    <source>
        <dbReference type="ARBA" id="ARBA00022989"/>
    </source>
</evidence>
<evidence type="ECO:0000256" key="2">
    <source>
        <dbReference type="ARBA" id="ARBA00022448"/>
    </source>
</evidence>
<evidence type="ECO:0000256" key="3">
    <source>
        <dbReference type="ARBA" id="ARBA00022475"/>
    </source>
</evidence>
<dbReference type="GO" id="GO:0005524">
    <property type="term" value="F:ATP binding"/>
    <property type="evidence" value="ECO:0007669"/>
    <property type="project" value="UniProtKB-KW"/>
</dbReference>
<keyword evidence="5" id="KW-0547">Nucleotide-binding</keyword>
<dbReference type="GO" id="GO:0005886">
    <property type="term" value="C:plasma membrane"/>
    <property type="evidence" value="ECO:0007669"/>
    <property type="project" value="UniProtKB-SubCell"/>
</dbReference>
<dbReference type="PANTHER" id="PTHR43394:SF1">
    <property type="entry name" value="ATP-BINDING CASSETTE SUB-FAMILY B MEMBER 10, MITOCHONDRIAL"/>
    <property type="match status" value="1"/>
</dbReference>
<evidence type="ECO:0000256" key="4">
    <source>
        <dbReference type="ARBA" id="ARBA00022692"/>
    </source>
</evidence>
<dbReference type="InterPro" id="IPR017871">
    <property type="entry name" value="ABC_transporter-like_CS"/>
</dbReference>
<feature type="transmembrane region" description="Helical" evidence="9">
    <location>
        <begin position="264"/>
        <end position="289"/>
    </location>
</feature>
<dbReference type="PROSITE" id="PS50893">
    <property type="entry name" value="ABC_TRANSPORTER_2"/>
    <property type="match status" value="1"/>
</dbReference>
<evidence type="ECO:0000313" key="12">
    <source>
        <dbReference type="EMBL" id="PWR02508.1"/>
    </source>
</evidence>
<keyword evidence="2" id="KW-0813">Transport</keyword>
<feature type="transmembrane region" description="Helical" evidence="9">
    <location>
        <begin position="182"/>
        <end position="199"/>
    </location>
</feature>
<dbReference type="CDD" id="cd18552">
    <property type="entry name" value="ABC_6TM_MsbA_like"/>
    <property type="match status" value="1"/>
</dbReference>
<keyword evidence="13" id="KW-1185">Reference proteome</keyword>
<organism evidence="12 13">
    <name type="scientific">Meridianimarinicoccus roseus</name>
    <dbReference type="NCBI Taxonomy" id="2072018"/>
    <lineage>
        <taxon>Bacteria</taxon>
        <taxon>Pseudomonadati</taxon>
        <taxon>Pseudomonadota</taxon>
        <taxon>Alphaproteobacteria</taxon>
        <taxon>Rhodobacterales</taxon>
        <taxon>Paracoccaceae</taxon>
        <taxon>Meridianimarinicoccus</taxon>
    </lineage>
</organism>
<dbReference type="PROSITE" id="PS00211">
    <property type="entry name" value="ABC_TRANSPORTER_1"/>
    <property type="match status" value="1"/>
</dbReference>
<proteinExistence type="predicted"/>
<reference evidence="12 13" key="1">
    <citation type="submission" date="2018-05" db="EMBL/GenBank/DDBJ databases">
        <title>Rhodobacteraceae gen. nov., sp. nov. isolated from sea water.</title>
        <authorList>
            <person name="Ren Y."/>
        </authorList>
    </citation>
    <scope>NUCLEOTIDE SEQUENCE [LARGE SCALE GENOMIC DNA]</scope>
    <source>
        <strain evidence="12 13">TG-679</strain>
    </source>
</reference>
<gene>
    <name evidence="12" type="ORF">DKT77_11320</name>
</gene>
<comment type="caution">
    <text evidence="12">The sequence shown here is derived from an EMBL/GenBank/DDBJ whole genome shotgun (WGS) entry which is preliminary data.</text>
</comment>
<keyword evidence="6 12" id="KW-0067">ATP-binding</keyword>
<dbReference type="PANTHER" id="PTHR43394">
    <property type="entry name" value="ATP-DEPENDENT PERMEASE MDL1, MITOCHONDRIAL"/>
    <property type="match status" value="1"/>
</dbReference>
<dbReference type="SMART" id="SM00382">
    <property type="entry name" value="AAA"/>
    <property type="match status" value="1"/>
</dbReference>
<name>A0A2V2LAU4_9RHOB</name>
<protein>
    <submittedName>
        <fullName evidence="12">ABC transporter ATP-binding protein</fullName>
    </submittedName>
</protein>
<evidence type="ECO:0000256" key="5">
    <source>
        <dbReference type="ARBA" id="ARBA00022741"/>
    </source>
</evidence>
<evidence type="ECO:0000259" key="11">
    <source>
        <dbReference type="PROSITE" id="PS50929"/>
    </source>
</evidence>
<evidence type="ECO:0000259" key="10">
    <source>
        <dbReference type="PROSITE" id="PS50893"/>
    </source>
</evidence>
<dbReference type="GO" id="GO:0015421">
    <property type="term" value="F:ABC-type oligopeptide transporter activity"/>
    <property type="evidence" value="ECO:0007669"/>
    <property type="project" value="TreeGrafter"/>
</dbReference>
<feature type="transmembrane region" description="Helical" evidence="9">
    <location>
        <begin position="40"/>
        <end position="58"/>
    </location>
</feature>
<dbReference type="Gene3D" id="1.20.1560.10">
    <property type="entry name" value="ABC transporter type 1, transmembrane domain"/>
    <property type="match status" value="1"/>
</dbReference>
<sequence length="597" mass="66003">MKLNPLARSKNNSKLPFFTKQDIENIKWFWDNYLIQRTPWLFAVLGLILVQGVAYQQFLSLTESGLRVIFDAGVISDLVQVCAVVFGLFAVRGLTSYIVPRLSTWLASSAVMELRRDLIEHMMTFDLSYFDRTSPGETILRLVSQADGLSQFVGQATVNAVRDFVTVVIVSGYLIYKAPVLFGTAIVIAPVIILILQYVSHKIKMVQREAENVLGAYMNALEETVNGMRTVKISNQEKFEEARLLQSTEGIRDLQIRLQAAQAVVMPAIDIASAFAYALVIGFGGYMAISPAYDIDGAAIITFLIGLVMVFDPMRNLAKFFTQLQAALILLDGVNSMNAIKPTIRDRDDPKDSFDTRGEILLRDVTFAYSPESPLFDRLSLDFPAGQRTAIVGATGSGKTTILSLISRLYEIEGGEITIGGTNIRDIRISSLRQAFSVVAQDIVIFNASLWENIKYVRPESTDEEIWEAAESAEIADLIRARGDLPLGPKGAQLSGGQKQRIAIARAFLRNAPILLLDEATSALDQRTEERVKRSLARLAEGKTTIIVAHRLSAISDADKIYVLDQGRAVESGTHEELLALGGLYHGMYSTQKGEYR</sequence>
<dbReference type="Pfam" id="PF00005">
    <property type="entry name" value="ABC_tran"/>
    <property type="match status" value="1"/>
</dbReference>
<keyword evidence="3" id="KW-1003">Cell membrane</keyword>
<dbReference type="PROSITE" id="PS50929">
    <property type="entry name" value="ABC_TM1F"/>
    <property type="match status" value="1"/>
</dbReference>
<evidence type="ECO:0000256" key="9">
    <source>
        <dbReference type="SAM" id="Phobius"/>
    </source>
</evidence>
<evidence type="ECO:0000256" key="6">
    <source>
        <dbReference type="ARBA" id="ARBA00022840"/>
    </source>
</evidence>
<dbReference type="EMBL" id="QGKU01000034">
    <property type="protein sequence ID" value="PWR02508.1"/>
    <property type="molecule type" value="Genomic_DNA"/>
</dbReference>
<dbReference type="SUPFAM" id="SSF52540">
    <property type="entry name" value="P-loop containing nucleoside triphosphate hydrolases"/>
    <property type="match status" value="1"/>
</dbReference>
<feature type="transmembrane region" description="Helical" evidence="9">
    <location>
        <begin position="295"/>
        <end position="311"/>
    </location>
</feature>
<keyword evidence="4 9" id="KW-0812">Transmembrane</keyword>
<feature type="domain" description="ABC transporter" evidence="10">
    <location>
        <begin position="360"/>
        <end position="591"/>
    </location>
</feature>
<feature type="transmembrane region" description="Helical" evidence="9">
    <location>
        <begin position="78"/>
        <end position="99"/>
    </location>
</feature>
<dbReference type="RefSeq" id="WP_109811822.1">
    <property type="nucleotide sequence ID" value="NZ_QGKU01000034.1"/>
</dbReference>
<dbReference type="AlphaFoldDB" id="A0A2V2LAU4"/>
<dbReference type="InterPro" id="IPR003439">
    <property type="entry name" value="ABC_transporter-like_ATP-bd"/>
</dbReference>
<evidence type="ECO:0000313" key="13">
    <source>
        <dbReference type="Proteomes" id="UP000245680"/>
    </source>
</evidence>
<evidence type="ECO:0000256" key="8">
    <source>
        <dbReference type="ARBA" id="ARBA00023136"/>
    </source>
</evidence>
<dbReference type="GO" id="GO:0016887">
    <property type="term" value="F:ATP hydrolysis activity"/>
    <property type="evidence" value="ECO:0007669"/>
    <property type="project" value="InterPro"/>
</dbReference>
<dbReference type="InterPro" id="IPR011527">
    <property type="entry name" value="ABC1_TM_dom"/>
</dbReference>